<accession>A0ABY4EVB5</accession>
<dbReference type="EMBL" id="CP095072">
    <property type="protein sequence ID" value="UOQ47777.1"/>
    <property type="molecule type" value="Genomic_DNA"/>
</dbReference>
<organism evidence="1 2">
    <name type="scientific">Gracilibacillus caseinilyticus</name>
    <dbReference type="NCBI Taxonomy" id="2932256"/>
    <lineage>
        <taxon>Bacteria</taxon>
        <taxon>Bacillati</taxon>
        <taxon>Bacillota</taxon>
        <taxon>Bacilli</taxon>
        <taxon>Bacillales</taxon>
        <taxon>Bacillaceae</taxon>
        <taxon>Gracilibacillus</taxon>
    </lineage>
</organism>
<reference evidence="1 2" key="1">
    <citation type="submission" date="2022-04" db="EMBL/GenBank/DDBJ databases">
        <title>Gracilibacillus sp. isolated from saltern.</title>
        <authorList>
            <person name="Won M."/>
            <person name="Lee C.-M."/>
            <person name="Woen H.-Y."/>
            <person name="Kwon S.-W."/>
        </authorList>
    </citation>
    <scope>NUCLEOTIDE SEQUENCE [LARGE SCALE GENOMIC DNA]</scope>
    <source>
        <strain evidence="1 2">SSWR10-1</strain>
    </source>
</reference>
<protein>
    <submittedName>
        <fullName evidence="1">Uncharacterized protein</fullName>
    </submittedName>
</protein>
<name>A0ABY4EVB5_9BACI</name>
<keyword evidence="2" id="KW-1185">Reference proteome</keyword>
<gene>
    <name evidence="1" type="ORF">MUN88_17240</name>
</gene>
<evidence type="ECO:0000313" key="2">
    <source>
        <dbReference type="Proteomes" id="UP000831782"/>
    </source>
</evidence>
<sequence length="260" mass="30243">MNMYRKVKFEYFQVTVRKIGETKEELFDLTRWMDVVNKISLEKRAREYLGERARLEEAYFDEDLDYYFLHFVRLRATNIPSKAKIDTNVEPFELEDDEYLGEEVSALYDDNKSILMLQRNKFSLGPSGIADYLNIIWANDNETICIRSIPIPDAFQLARKPKIYRKVNLRLANINSAVDQGFVDKLKSPLGPIIKSYGEYGGVNAQITITVGMKKDGELNEDISFSHFNHLFKIIRKGHEPNMLMPPRGNIMTKLAFRLI</sequence>
<dbReference type="Proteomes" id="UP000831782">
    <property type="component" value="Chromosome"/>
</dbReference>
<proteinExistence type="predicted"/>
<dbReference type="InterPro" id="IPR046618">
    <property type="entry name" value="DUF6731"/>
</dbReference>
<dbReference type="Pfam" id="PF20505">
    <property type="entry name" value="DUF6731"/>
    <property type="match status" value="1"/>
</dbReference>
<dbReference type="RefSeq" id="WP_244717254.1">
    <property type="nucleotide sequence ID" value="NZ_CP095072.1"/>
</dbReference>
<evidence type="ECO:0000313" key="1">
    <source>
        <dbReference type="EMBL" id="UOQ47777.1"/>
    </source>
</evidence>